<dbReference type="PROSITE" id="PS50072">
    <property type="entry name" value="CSA_PPIASE_2"/>
    <property type="match status" value="1"/>
</dbReference>
<dbReference type="GO" id="GO:0003755">
    <property type="term" value="F:peptidyl-prolyl cis-trans isomerase activity"/>
    <property type="evidence" value="ECO:0007669"/>
    <property type="project" value="InterPro"/>
</dbReference>
<organism evidence="2 3">
    <name type="scientific">Flavobacterium agri</name>
    <dbReference type="NCBI Taxonomy" id="2743471"/>
    <lineage>
        <taxon>Bacteria</taxon>
        <taxon>Pseudomonadati</taxon>
        <taxon>Bacteroidota</taxon>
        <taxon>Flavobacteriia</taxon>
        <taxon>Flavobacteriales</taxon>
        <taxon>Flavobacteriaceae</taxon>
        <taxon>Flavobacterium</taxon>
    </lineage>
</organism>
<dbReference type="RefSeq" id="WP_176004121.1">
    <property type="nucleotide sequence ID" value="NZ_JABWMI010000001.1"/>
</dbReference>
<dbReference type="PANTHER" id="PTHR45625:SF6">
    <property type="entry name" value="SPLICEOSOME-ASSOCIATED PROTEIN CWC27 HOMOLOG"/>
    <property type="match status" value="1"/>
</dbReference>
<reference evidence="2 3" key="1">
    <citation type="submission" date="2020-07" db="EMBL/GenBank/DDBJ databases">
        <authorList>
            <person name="Sun Q."/>
        </authorList>
    </citation>
    <scope>NUCLEOTIDE SEQUENCE [LARGE SCALE GENOMIC DNA]</scope>
    <source>
        <strain evidence="2 3">MAH-1</strain>
    </source>
</reference>
<dbReference type="Gene3D" id="2.40.100.10">
    <property type="entry name" value="Cyclophilin-like"/>
    <property type="match status" value="1"/>
</dbReference>
<keyword evidence="2" id="KW-0413">Isomerase</keyword>
<name>A0A7Y8XYT7_9FLAO</name>
<dbReference type="InterPro" id="IPR044666">
    <property type="entry name" value="Cyclophilin_A-like"/>
</dbReference>
<feature type="domain" description="PPIase cyclophilin-type" evidence="1">
    <location>
        <begin position="43"/>
        <end position="187"/>
    </location>
</feature>
<dbReference type="Pfam" id="PF00160">
    <property type="entry name" value="Pro_isomerase"/>
    <property type="match status" value="1"/>
</dbReference>
<dbReference type="SUPFAM" id="SSF50891">
    <property type="entry name" value="Cyclophilin-like"/>
    <property type="match status" value="1"/>
</dbReference>
<protein>
    <submittedName>
        <fullName evidence="2">Peptidylprolyl isomerase</fullName>
    </submittedName>
</protein>
<dbReference type="InterPro" id="IPR029000">
    <property type="entry name" value="Cyclophilin-like_dom_sf"/>
</dbReference>
<evidence type="ECO:0000313" key="3">
    <source>
        <dbReference type="Proteomes" id="UP000535020"/>
    </source>
</evidence>
<proteinExistence type="predicted"/>
<gene>
    <name evidence="2" type="ORF">HZF10_00070</name>
</gene>
<keyword evidence="3" id="KW-1185">Reference proteome</keyword>
<dbReference type="PANTHER" id="PTHR45625">
    <property type="entry name" value="PEPTIDYL-PROLYL CIS-TRANS ISOMERASE-RELATED"/>
    <property type="match status" value="1"/>
</dbReference>
<dbReference type="AlphaFoldDB" id="A0A7Y8XYT7"/>
<evidence type="ECO:0000313" key="2">
    <source>
        <dbReference type="EMBL" id="NYA69295.1"/>
    </source>
</evidence>
<dbReference type="EMBL" id="JACBJI010000001">
    <property type="protein sequence ID" value="NYA69295.1"/>
    <property type="molecule type" value="Genomic_DNA"/>
</dbReference>
<dbReference type="PROSITE" id="PS51257">
    <property type="entry name" value="PROKAR_LIPOPROTEIN"/>
    <property type="match status" value="1"/>
</dbReference>
<dbReference type="InterPro" id="IPR002130">
    <property type="entry name" value="Cyclophilin-type_PPIase_dom"/>
</dbReference>
<comment type="caution">
    <text evidence="2">The sequence shown here is derived from an EMBL/GenBank/DDBJ whole genome shotgun (WGS) entry which is preliminary data.</text>
</comment>
<accession>A0A7Y8XYT7</accession>
<evidence type="ECO:0000259" key="1">
    <source>
        <dbReference type="PROSITE" id="PS50072"/>
    </source>
</evidence>
<dbReference type="Proteomes" id="UP000535020">
    <property type="component" value="Unassembled WGS sequence"/>
</dbReference>
<sequence>MRKITLLLLVFTFIACSRSKFEKEWTTEKAPETFSARFETTKGNFEIEIRRSNSPAAADRLYQLISHGYYDNSVFYRVVPNYVAQFGNTDVAVMEQWRSVKIPDEPVRLGNKKGTISFARYGKETRDLELFINLNHNIRLDTTFVDGVKGYPALGQVSKGMEVVEELYSGYGERTMPEADNMYADRPDFMRTFVNLDVIRTAYILSEE</sequence>